<dbReference type="Pfam" id="PF08281">
    <property type="entry name" value="Sigma70_r4_2"/>
    <property type="match status" value="1"/>
</dbReference>
<dbReference type="InterPro" id="IPR013249">
    <property type="entry name" value="RNA_pol_sigma70_r4_t2"/>
</dbReference>
<keyword evidence="7" id="KW-1185">Reference proteome</keyword>
<comment type="caution">
    <text evidence="6">The sequence shown here is derived from an EMBL/GenBank/DDBJ whole genome shotgun (WGS) entry which is preliminary data.</text>
</comment>
<dbReference type="InterPro" id="IPR036388">
    <property type="entry name" value="WH-like_DNA-bd_sf"/>
</dbReference>
<dbReference type="InterPro" id="IPR039425">
    <property type="entry name" value="RNA_pol_sigma-70-like"/>
</dbReference>
<dbReference type="InterPro" id="IPR013325">
    <property type="entry name" value="RNA_pol_sigma_r2"/>
</dbReference>
<gene>
    <name evidence="6" type="ORF">ACFSKU_19950</name>
</gene>
<accession>A0ABW4X2J7</accession>
<dbReference type="SUPFAM" id="SSF88946">
    <property type="entry name" value="Sigma2 domain of RNA polymerase sigma factors"/>
    <property type="match status" value="1"/>
</dbReference>
<protein>
    <submittedName>
        <fullName evidence="6">RNA polymerase sigma factor</fullName>
    </submittedName>
</protein>
<sequence>MVEQNTWKDFKKGNEASFHRLYEAYAPIMYRYGCKLSKDKDLVKDCLQQVFFNIWKRKEHLGDPASVKNYLLKALRFEIIKKSDKKHAFESLPDSYQFLSTNSYESDLIDLQTCEINQKRINNLLAQLPARQREVVFLKYYMNLSPKEISVMMDLEQESVYKLTYKAIDKLQQLFLKLYAAVLLGFFLFF</sequence>
<dbReference type="InterPro" id="IPR014284">
    <property type="entry name" value="RNA_pol_sigma-70_dom"/>
</dbReference>
<keyword evidence="2" id="KW-0805">Transcription regulation</keyword>
<evidence type="ECO:0000259" key="5">
    <source>
        <dbReference type="Pfam" id="PF08281"/>
    </source>
</evidence>
<evidence type="ECO:0000256" key="3">
    <source>
        <dbReference type="ARBA" id="ARBA00023082"/>
    </source>
</evidence>
<feature type="domain" description="RNA polymerase sigma factor 70 region 4 type 2" evidence="5">
    <location>
        <begin position="120"/>
        <end position="171"/>
    </location>
</feature>
<proteinExistence type="inferred from homology"/>
<keyword evidence="4" id="KW-0804">Transcription</keyword>
<dbReference type="RefSeq" id="WP_229957319.1">
    <property type="nucleotide sequence ID" value="NZ_JAJJWI010000001.1"/>
</dbReference>
<name>A0ABW4X2J7_9BACT</name>
<comment type="similarity">
    <text evidence="1">Belongs to the sigma-70 factor family. ECF subfamily.</text>
</comment>
<dbReference type="CDD" id="cd06171">
    <property type="entry name" value="Sigma70_r4"/>
    <property type="match status" value="1"/>
</dbReference>
<evidence type="ECO:0000256" key="2">
    <source>
        <dbReference type="ARBA" id="ARBA00023015"/>
    </source>
</evidence>
<dbReference type="NCBIfam" id="TIGR02937">
    <property type="entry name" value="sigma70-ECF"/>
    <property type="match status" value="1"/>
</dbReference>
<dbReference type="Gene3D" id="1.10.1740.10">
    <property type="match status" value="1"/>
</dbReference>
<evidence type="ECO:0000313" key="7">
    <source>
        <dbReference type="Proteomes" id="UP001597369"/>
    </source>
</evidence>
<evidence type="ECO:0000256" key="1">
    <source>
        <dbReference type="ARBA" id="ARBA00010641"/>
    </source>
</evidence>
<dbReference type="Proteomes" id="UP001597369">
    <property type="component" value="Unassembled WGS sequence"/>
</dbReference>
<dbReference type="EMBL" id="JBHUHV010000058">
    <property type="protein sequence ID" value="MFD2069167.1"/>
    <property type="molecule type" value="Genomic_DNA"/>
</dbReference>
<evidence type="ECO:0000313" key="6">
    <source>
        <dbReference type="EMBL" id="MFD2069167.1"/>
    </source>
</evidence>
<dbReference type="PANTHER" id="PTHR43133:SF46">
    <property type="entry name" value="RNA POLYMERASE SIGMA-70 FACTOR ECF SUBFAMILY"/>
    <property type="match status" value="1"/>
</dbReference>
<dbReference type="SUPFAM" id="SSF88659">
    <property type="entry name" value="Sigma3 and sigma4 domains of RNA polymerase sigma factors"/>
    <property type="match status" value="1"/>
</dbReference>
<dbReference type="Gene3D" id="1.10.10.10">
    <property type="entry name" value="Winged helix-like DNA-binding domain superfamily/Winged helix DNA-binding domain"/>
    <property type="match status" value="1"/>
</dbReference>
<organism evidence="6 7">
    <name type="scientific">Pontibacter silvestris</name>
    <dbReference type="NCBI Taxonomy" id="2305183"/>
    <lineage>
        <taxon>Bacteria</taxon>
        <taxon>Pseudomonadati</taxon>
        <taxon>Bacteroidota</taxon>
        <taxon>Cytophagia</taxon>
        <taxon>Cytophagales</taxon>
        <taxon>Hymenobacteraceae</taxon>
        <taxon>Pontibacter</taxon>
    </lineage>
</organism>
<reference evidence="7" key="1">
    <citation type="journal article" date="2019" name="Int. J. Syst. Evol. Microbiol.">
        <title>The Global Catalogue of Microorganisms (GCM) 10K type strain sequencing project: providing services to taxonomists for standard genome sequencing and annotation.</title>
        <authorList>
            <consortium name="The Broad Institute Genomics Platform"/>
            <consortium name="The Broad Institute Genome Sequencing Center for Infectious Disease"/>
            <person name="Wu L."/>
            <person name="Ma J."/>
        </authorList>
    </citation>
    <scope>NUCLEOTIDE SEQUENCE [LARGE SCALE GENOMIC DNA]</scope>
    <source>
        <strain evidence="7">JCM 16545</strain>
    </source>
</reference>
<dbReference type="PANTHER" id="PTHR43133">
    <property type="entry name" value="RNA POLYMERASE ECF-TYPE SIGMA FACTO"/>
    <property type="match status" value="1"/>
</dbReference>
<dbReference type="InterPro" id="IPR013324">
    <property type="entry name" value="RNA_pol_sigma_r3/r4-like"/>
</dbReference>
<evidence type="ECO:0000256" key="4">
    <source>
        <dbReference type="ARBA" id="ARBA00023163"/>
    </source>
</evidence>
<keyword evidence="3" id="KW-0731">Sigma factor</keyword>